<dbReference type="InterPro" id="IPR011035">
    <property type="entry name" value="Ribosomal_bL25/Gln-tRNA_synth"/>
</dbReference>
<dbReference type="InterPro" id="IPR029751">
    <property type="entry name" value="Ribosomal_L25_dom"/>
</dbReference>
<dbReference type="PANTHER" id="PTHR33284:SF1">
    <property type="entry name" value="RIBOSOMAL PROTEIN L25_GLN-TRNA SYNTHETASE, ANTI-CODON-BINDING DOMAIN-CONTAINING PROTEIN"/>
    <property type="match status" value="1"/>
</dbReference>
<keyword evidence="3 5" id="KW-0689">Ribosomal protein</keyword>
<comment type="similarity">
    <text evidence="5">Belongs to the bacterial ribosomal protein bL25 family. CTC subfamily.</text>
</comment>
<dbReference type="PANTHER" id="PTHR33284">
    <property type="entry name" value="RIBOSOMAL PROTEIN L25/GLN-TRNA SYNTHETASE, ANTI-CODON-BINDING DOMAIN-CONTAINING PROTEIN"/>
    <property type="match status" value="1"/>
</dbReference>
<name>A0A0S7BGD8_9CHLR</name>
<dbReference type="InterPro" id="IPR020930">
    <property type="entry name" value="Ribosomal_uL5_bac-type"/>
</dbReference>
<dbReference type="InterPro" id="IPR001021">
    <property type="entry name" value="Ribosomal_bL25_long"/>
</dbReference>
<dbReference type="InterPro" id="IPR020057">
    <property type="entry name" value="Ribosomal_bL25_b-dom"/>
</dbReference>
<protein>
    <recommendedName>
        <fullName evidence="5">Large ribosomal subunit protein bL25</fullName>
    </recommendedName>
    <alternativeName>
        <fullName evidence="5">General stress protein CTC</fullName>
    </alternativeName>
</protein>
<dbReference type="GO" id="GO:0022625">
    <property type="term" value="C:cytosolic large ribosomal subunit"/>
    <property type="evidence" value="ECO:0007669"/>
    <property type="project" value="TreeGrafter"/>
</dbReference>
<dbReference type="NCBIfam" id="TIGR00731">
    <property type="entry name" value="bL25_bact_ctc"/>
    <property type="match status" value="1"/>
</dbReference>
<dbReference type="Pfam" id="PF14693">
    <property type="entry name" value="Ribosomal_TL5_C"/>
    <property type="match status" value="1"/>
</dbReference>
<organism evidence="9">
    <name type="scientific">Longilinea arvoryzae</name>
    <dbReference type="NCBI Taxonomy" id="360412"/>
    <lineage>
        <taxon>Bacteria</taxon>
        <taxon>Bacillati</taxon>
        <taxon>Chloroflexota</taxon>
        <taxon>Anaerolineae</taxon>
        <taxon>Anaerolineales</taxon>
        <taxon>Anaerolineaceae</taxon>
        <taxon>Longilinea</taxon>
    </lineage>
</organism>
<evidence type="ECO:0000256" key="1">
    <source>
        <dbReference type="ARBA" id="ARBA00022730"/>
    </source>
</evidence>
<dbReference type="Gene3D" id="2.40.240.10">
    <property type="entry name" value="Ribosomal Protein L25, Chain P"/>
    <property type="match status" value="1"/>
</dbReference>
<feature type="domain" description="Large ribosomal subunit protein bL25 beta" evidence="8">
    <location>
        <begin position="99"/>
        <end position="183"/>
    </location>
</feature>
<comment type="subunit">
    <text evidence="5">Part of the 50S ribosomal subunit; part of the 5S rRNA/L5/L18/L25 subcomplex. Contacts the 5S rRNA. Binds to the 5S rRNA independently of L5 and L18.</text>
</comment>
<evidence type="ECO:0000256" key="5">
    <source>
        <dbReference type="HAMAP-Rule" id="MF_01334"/>
    </source>
</evidence>
<evidence type="ECO:0000259" key="8">
    <source>
        <dbReference type="Pfam" id="PF14693"/>
    </source>
</evidence>
<comment type="function">
    <text evidence="5">This is one of the proteins that binds to the 5S RNA in the ribosome where it forms part of the central protuberance.</text>
</comment>
<keyword evidence="2 5" id="KW-0694">RNA-binding</keyword>
<keyword evidence="10" id="KW-1185">Reference proteome</keyword>
<dbReference type="Gene3D" id="2.170.120.20">
    <property type="entry name" value="Ribosomal protein L25, beta domain"/>
    <property type="match status" value="1"/>
</dbReference>
<dbReference type="HAMAP" id="MF_01334">
    <property type="entry name" value="Ribosomal_bL25_CTC"/>
    <property type="match status" value="1"/>
</dbReference>
<dbReference type="OrthoDB" id="9790002at2"/>
<dbReference type="SUPFAM" id="SSF50715">
    <property type="entry name" value="Ribosomal protein L25-like"/>
    <property type="match status" value="1"/>
</dbReference>
<dbReference type="Pfam" id="PF01386">
    <property type="entry name" value="Ribosomal_L25p"/>
    <property type="match status" value="1"/>
</dbReference>
<evidence type="ECO:0000313" key="10">
    <source>
        <dbReference type="Proteomes" id="UP000055060"/>
    </source>
</evidence>
<evidence type="ECO:0000256" key="4">
    <source>
        <dbReference type="ARBA" id="ARBA00023274"/>
    </source>
</evidence>
<dbReference type="InterPro" id="IPR037121">
    <property type="entry name" value="Ribosomal_bL25_C"/>
</dbReference>
<evidence type="ECO:0000313" key="9">
    <source>
        <dbReference type="EMBL" id="GAP14653.1"/>
    </source>
</evidence>
<keyword evidence="4 5" id="KW-0687">Ribonucleoprotein</keyword>
<dbReference type="STRING" id="360412.LARV_02427"/>
<dbReference type="AlphaFoldDB" id="A0A0S7BGD8"/>
<keyword evidence="1 5" id="KW-0699">rRNA-binding</keyword>
<feature type="domain" description="Large ribosomal subunit protein bL25 L25" evidence="7">
    <location>
        <begin position="6"/>
        <end position="91"/>
    </location>
</feature>
<dbReference type="GO" id="GO:0006412">
    <property type="term" value="P:translation"/>
    <property type="evidence" value="ECO:0007669"/>
    <property type="project" value="UniProtKB-UniRule"/>
</dbReference>
<accession>A0A0S7BGD8</accession>
<proteinExistence type="inferred from homology"/>
<gene>
    <name evidence="5" type="primary">rplY</name>
    <name evidence="5" type="synonym">ctc</name>
    <name evidence="9" type="ORF">LARV_02427</name>
</gene>
<dbReference type="RefSeq" id="WP_075073893.1">
    <property type="nucleotide sequence ID" value="NZ_DF967972.1"/>
</dbReference>
<dbReference type="Proteomes" id="UP000055060">
    <property type="component" value="Unassembled WGS sequence"/>
</dbReference>
<dbReference type="CDD" id="cd00495">
    <property type="entry name" value="Ribosomal_L25_TL5_CTC"/>
    <property type="match status" value="1"/>
</dbReference>
<evidence type="ECO:0000256" key="3">
    <source>
        <dbReference type="ARBA" id="ARBA00022980"/>
    </source>
</evidence>
<dbReference type="EMBL" id="DF967972">
    <property type="protein sequence ID" value="GAP14653.1"/>
    <property type="molecule type" value="Genomic_DNA"/>
</dbReference>
<reference evidence="9" key="1">
    <citation type="submission" date="2015-07" db="EMBL/GenBank/DDBJ databases">
        <title>Draft Genome Sequences of Anaerolinea thermolimosa IMO-1, Bellilinea caldifistulae GOMI-1, Leptolinea tardivitalis YMTK-2, Levilinea saccharolytica KIBI-1,Longilinea arvoryzae KOME-1, Previously Described as Members of the Anaerolineaceae (Chloroflexi).</title>
        <authorList>
            <person name="Sekiguchi Y."/>
            <person name="Ohashi A."/>
            <person name="Matsuura N."/>
            <person name="Tourlousse M.D."/>
        </authorList>
    </citation>
    <scope>NUCLEOTIDE SEQUENCE [LARGE SCALE GENOMIC DNA]</scope>
    <source>
        <strain evidence="9">KOME-1</strain>
    </source>
</reference>
<sequence length="217" mass="23476">MQKVVISATRRTVTGKKVGVLRREGKLPGVIYGHHVEPISILMDSREATHILSTITGSSLVTIDVEGKEYPTLVREKQRDYVKNALIHIDFLAVSLTEKIRAAVGTELTGLAPAIKDFNANIVHNLNVLEVECFPQDLPEQFVIDVSSLASIGDAIYVRDVVAPDKVEILTPGDEIVAVATATKEEAVVEEAVEAAAAEPEVIERGKKEEEGEEAAA</sequence>
<feature type="region of interest" description="Disordered" evidence="6">
    <location>
        <begin position="195"/>
        <end position="217"/>
    </location>
</feature>
<evidence type="ECO:0000256" key="6">
    <source>
        <dbReference type="SAM" id="MobiDB-lite"/>
    </source>
</evidence>
<dbReference type="GO" id="GO:0008097">
    <property type="term" value="F:5S rRNA binding"/>
    <property type="evidence" value="ECO:0007669"/>
    <property type="project" value="InterPro"/>
</dbReference>
<evidence type="ECO:0000256" key="2">
    <source>
        <dbReference type="ARBA" id="ARBA00022884"/>
    </source>
</evidence>
<dbReference type="GO" id="GO:0003735">
    <property type="term" value="F:structural constituent of ribosome"/>
    <property type="evidence" value="ECO:0007669"/>
    <property type="project" value="InterPro"/>
</dbReference>
<dbReference type="InterPro" id="IPR020056">
    <property type="entry name" value="Rbsml_bL25/Gln-tRNA_synth_N"/>
</dbReference>
<evidence type="ECO:0000259" key="7">
    <source>
        <dbReference type="Pfam" id="PF01386"/>
    </source>
</evidence>